<evidence type="ECO:0000256" key="1">
    <source>
        <dbReference type="SAM" id="Phobius"/>
    </source>
</evidence>
<keyword evidence="1" id="KW-0812">Transmembrane</keyword>
<accession>A0A4Q7JF26</accession>
<keyword evidence="3" id="KW-1185">Reference proteome</keyword>
<dbReference type="OrthoDB" id="3812641at2"/>
<keyword evidence="1" id="KW-0472">Membrane</keyword>
<dbReference type="AlphaFoldDB" id="A0A4Q7JF26"/>
<evidence type="ECO:0000313" key="3">
    <source>
        <dbReference type="Proteomes" id="UP000292003"/>
    </source>
</evidence>
<name>A0A4Q7JF26_9PSEU</name>
<proteinExistence type="predicted"/>
<gene>
    <name evidence="2" type="ORF">EWH70_02375</name>
</gene>
<keyword evidence="1" id="KW-1133">Transmembrane helix</keyword>
<feature type="transmembrane region" description="Helical" evidence="1">
    <location>
        <begin position="241"/>
        <end position="264"/>
    </location>
</feature>
<feature type="transmembrane region" description="Helical" evidence="1">
    <location>
        <begin position="6"/>
        <end position="25"/>
    </location>
</feature>
<dbReference type="EMBL" id="SFCC01000001">
    <property type="protein sequence ID" value="RZQ65938.1"/>
    <property type="molecule type" value="Genomic_DNA"/>
</dbReference>
<dbReference type="Proteomes" id="UP000292003">
    <property type="component" value="Unassembled WGS sequence"/>
</dbReference>
<organism evidence="2 3">
    <name type="scientific">Amycolatopsis suaedae</name>
    <dbReference type="NCBI Taxonomy" id="2510978"/>
    <lineage>
        <taxon>Bacteria</taxon>
        <taxon>Bacillati</taxon>
        <taxon>Actinomycetota</taxon>
        <taxon>Actinomycetes</taxon>
        <taxon>Pseudonocardiales</taxon>
        <taxon>Pseudonocardiaceae</taxon>
        <taxon>Amycolatopsis</taxon>
    </lineage>
</organism>
<sequence>MHDQAAIIVIGGGLLIGVLAIGLAGRLSTRRKRREFQRLLRQQPARHFPPGSVQRPSFGTFTDLAVVEAAEFTYRGHDVVAFVHSVEEADRERAYRHVVWLRAPDTPRLYVGDRRHLGAWRPAGVPEIERMGVPEFDDGYVVLCSDEAFARRTLPPAALRELARRGLGTTPVVLADGTLGKEAYGRFDATLLTLADLLVDLTRWLPASGRSEAAADTRAAPAVSRPAPVERMLTVTGVAGLLPFVALLVLLGVTAFVNAAGYLVGAGDRILFPARPNFLSLLDSGWYGPFSDAGTALQALAFGALFFGLPAVAAVVGFVRVRRARI</sequence>
<dbReference type="RefSeq" id="WP_130473507.1">
    <property type="nucleotide sequence ID" value="NZ_SFCC01000001.1"/>
</dbReference>
<feature type="transmembrane region" description="Helical" evidence="1">
    <location>
        <begin position="296"/>
        <end position="319"/>
    </location>
</feature>
<protein>
    <submittedName>
        <fullName evidence="2">Uncharacterized protein</fullName>
    </submittedName>
</protein>
<evidence type="ECO:0000313" key="2">
    <source>
        <dbReference type="EMBL" id="RZQ65938.1"/>
    </source>
</evidence>
<comment type="caution">
    <text evidence="2">The sequence shown here is derived from an EMBL/GenBank/DDBJ whole genome shotgun (WGS) entry which is preliminary data.</text>
</comment>
<reference evidence="2 3" key="1">
    <citation type="submission" date="2019-02" db="EMBL/GenBank/DDBJ databases">
        <title>Draft genome sequence of Amycolatopsis sp. 8-3EHSu isolated from roots of Suaeda maritima.</title>
        <authorList>
            <person name="Duangmal K."/>
            <person name="Chantavorakit T."/>
        </authorList>
    </citation>
    <scope>NUCLEOTIDE SEQUENCE [LARGE SCALE GENOMIC DNA]</scope>
    <source>
        <strain evidence="2 3">8-3EHSu</strain>
    </source>
</reference>